<evidence type="ECO:0000313" key="1">
    <source>
        <dbReference type="EMBL" id="GAS85652.1"/>
    </source>
</evidence>
<sequence>MTAVNHRAFQGTTSDTFVYPMILHELAVFNSGQDSLTVTVCTQKRELDTFHLPPGGALDERVQRFCKIKVTAKGPYSGYVRRGKDVFWDTQYLDN</sequence>
<dbReference type="AlphaFoldDB" id="A0A117I3N9"/>
<protein>
    <submittedName>
        <fullName evidence="1">Uncharacterized protein</fullName>
    </submittedName>
</protein>
<organism evidence="1 2">
    <name type="scientific">Paenibacillus amylolyticus</name>
    <dbReference type="NCBI Taxonomy" id="1451"/>
    <lineage>
        <taxon>Bacteria</taxon>
        <taxon>Bacillati</taxon>
        <taxon>Bacillota</taxon>
        <taxon>Bacilli</taxon>
        <taxon>Bacillales</taxon>
        <taxon>Paenibacillaceae</taxon>
        <taxon>Paenibacillus</taxon>
    </lineage>
</organism>
<comment type="caution">
    <text evidence="1">The sequence shown here is derived from an EMBL/GenBank/DDBJ whole genome shotgun (WGS) entry which is preliminary data.</text>
</comment>
<dbReference type="RefSeq" id="WP_062837957.1">
    <property type="nucleotide sequence ID" value="NZ_BCNV01000011.1"/>
</dbReference>
<evidence type="ECO:0000313" key="2">
    <source>
        <dbReference type="Proteomes" id="UP000069697"/>
    </source>
</evidence>
<dbReference type="Proteomes" id="UP000069697">
    <property type="component" value="Unassembled WGS sequence"/>
</dbReference>
<reference evidence="2" key="2">
    <citation type="submission" date="2016-01" db="EMBL/GenBank/DDBJ databases">
        <title>Draft Genome Sequence of Paenibacillus amylolyticus Heshi-A3 that Was Isolated from Fermented Rice Bran with Aging Salted Mackerel, Which Was Named Heshiko as Traditional Fermented Seafood in Japan.</title>
        <authorList>
            <person name="Akuzawa S."/>
            <person name="Nakagawa J."/>
            <person name="Kanekatsu T."/>
            <person name="Kubota E."/>
            <person name="Ohtake R."/>
            <person name="Suzuki T."/>
            <person name="Kanesaki Y."/>
        </authorList>
    </citation>
    <scope>NUCLEOTIDE SEQUENCE [LARGE SCALE GENOMIC DNA]</scope>
    <source>
        <strain evidence="2">Heshi-A3</strain>
    </source>
</reference>
<accession>A0A117I3N9</accession>
<reference evidence="1 2" key="1">
    <citation type="journal article" date="2016" name="Genome Announc.">
        <title>Draft Genome Sequence of Paenibacillus amylolyticus Heshi-A3, Isolated from Fermented Rice Bran in a Japanese Fermented Seafood Dish.</title>
        <authorList>
            <person name="Akuzawa S."/>
            <person name="Nagaoka J."/>
            <person name="Kanekatsu M."/>
            <person name="Kubota E."/>
            <person name="Ohtake R."/>
            <person name="Suzuki T."/>
            <person name="Kanesaki Y."/>
        </authorList>
    </citation>
    <scope>NUCLEOTIDE SEQUENCE [LARGE SCALE GENOMIC DNA]</scope>
    <source>
        <strain evidence="1 2">Heshi-A3</strain>
    </source>
</reference>
<proteinExistence type="predicted"/>
<gene>
    <name evidence="1" type="ORF">PAHA3_5786</name>
</gene>
<dbReference type="EMBL" id="BCNV01000011">
    <property type="protein sequence ID" value="GAS85652.1"/>
    <property type="molecule type" value="Genomic_DNA"/>
</dbReference>
<name>A0A117I3N9_PAEAM</name>